<dbReference type="EMBL" id="JAHRHJ020003813">
    <property type="protein sequence ID" value="KAH9287898.1"/>
    <property type="molecule type" value="Genomic_DNA"/>
</dbReference>
<dbReference type="AlphaFoldDB" id="A0AA38C1J0"/>
<evidence type="ECO:0000313" key="2">
    <source>
        <dbReference type="Proteomes" id="UP000824469"/>
    </source>
</evidence>
<sequence>SIFFNSWKMVYYNQNQAPVGPPPAQAVLPCAVAVCWMHAFELGHPFARLLYLLNEIIEFEDVS</sequence>
<comment type="caution">
    <text evidence="1">The sequence shown here is derived from an EMBL/GenBank/DDBJ whole genome shotgun (WGS) entry which is preliminary data.</text>
</comment>
<gene>
    <name evidence="1" type="ORF">KI387_032015</name>
</gene>
<reference evidence="1 2" key="1">
    <citation type="journal article" date="2021" name="Nat. Plants">
        <title>The Taxus genome provides insights into paclitaxel biosynthesis.</title>
        <authorList>
            <person name="Xiong X."/>
            <person name="Gou J."/>
            <person name="Liao Q."/>
            <person name="Li Y."/>
            <person name="Zhou Q."/>
            <person name="Bi G."/>
            <person name="Li C."/>
            <person name="Du R."/>
            <person name="Wang X."/>
            <person name="Sun T."/>
            <person name="Guo L."/>
            <person name="Liang H."/>
            <person name="Lu P."/>
            <person name="Wu Y."/>
            <person name="Zhang Z."/>
            <person name="Ro D.K."/>
            <person name="Shang Y."/>
            <person name="Huang S."/>
            <person name="Yan J."/>
        </authorList>
    </citation>
    <scope>NUCLEOTIDE SEQUENCE [LARGE SCALE GENOMIC DNA]</scope>
    <source>
        <strain evidence="1">Ta-2019</strain>
    </source>
</reference>
<name>A0AA38C1J0_TAXCH</name>
<accession>A0AA38C1J0</accession>
<proteinExistence type="predicted"/>
<feature type="non-terminal residue" evidence="1">
    <location>
        <position position="1"/>
    </location>
</feature>
<protein>
    <submittedName>
        <fullName evidence="1">Uncharacterized protein</fullName>
    </submittedName>
</protein>
<organism evidence="1 2">
    <name type="scientific">Taxus chinensis</name>
    <name type="common">Chinese yew</name>
    <name type="synonym">Taxus wallichiana var. chinensis</name>
    <dbReference type="NCBI Taxonomy" id="29808"/>
    <lineage>
        <taxon>Eukaryota</taxon>
        <taxon>Viridiplantae</taxon>
        <taxon>Streptophyta</taxon>
        <taxon>Embryophyta</taxon>
        <taxon>Tracheophyta</taxon>
        <taxon>Spermatophyta</taxon>
        <taxon>Pinopsida</taxon>
        <taxon>Pinidae</taxon>
        <taxon>Conifers II</taxon>
        <taxon>Cupressales</taxon>
        <taxon>Taxaceae</taxon>
        <taxon>Taxus</taxon>
    </lineage>
</organism>
<evidence type="ECO:0000313" key="1">
    <source>
        <dbReference type="EMBL" id="KAH9287898.1"/>
    </source>
</evidence>
<keyword evidence="2" id="KW-1185">Reference proteome</keyword>
<feature type="non-terminal residue" evidence="1">
    <location>
        <position position="63"/>
    </location>
</feature>
<dbReference type="Proteomes" id="UP000824469">
    <property type="component" value="Unassembled WGS sequence"/>
</dbReference>